<gene>
    <name evidence="14" type="ORF">C4K68_17630</name>
</gene>
<dbReference type="InterPro" id="IPR030190">
    <property type="entry name" value="MacA_alpha-hairpin_sf"/>
</dbReference>
<evidence type="ECO:0000256" key="7">
    <source>
        <dbReference type="ARBA" id="ARBA00023136"/>
    </source>
</evidence>
<dbReference type="Proteomes" id="UP000238196">
    <property type="component" value="Unassembled WGS sequence"/>
</dbReference>
<dbReference type="GO" id="GO:1990195">
    <property type="term" value="C:macrolide transmembrane transporter complex"/>
    <property type="evidence" value="ECO:0007669"/>
    <property type="project" value="InterPro"/>
</dbReference>
<evidence type="ECO:0000256" key="1">
    <source>
        <dbReference type="ARBA" id="ARBA00004236"/>
    </source>
</evidence>
<evidence type="ECO:0000259" key="13">
    <source>
        <dbReference type="Pfam" id="PF25967"/>
    </source>
</evidence>
<evidence type="ECO:0000256" key="6">
    <source>
        <dbReference type="ARBA" id="ARBA00023054"/>
    </source>
</evidence>
<feature type="domain" description="Multidrug resistance protein MdtA-like C-terminal permuted SH3" evidence="13">
    <location>
        <begin position="318"/>
        <end position="375"/>
    </location>
</feature>
<keyword evidence="6 8" id="KW-0175">Coiled coil</keyword>
<dbReference type="Gene3D" id="2.40.50.100">
    <property type="match status" value="1"/>
</dbReference>
<keyword evidence="3" id="KW-0813">Transport</keyword>
<evidence type="ECO:0000313" key="14">
    <source>
        <dbReference type="EMBL" id="PPC75995.1"/>
    </source>
</evidence>
<dbReference type="Gene3D" id="2.40.420.20">
    <property type="match status" value="1"/>
</dbReference>
<dbReference type="InterPro" id="IPR058627">
    <property type="entry name" value="MdtA-like_C"/>
</dbReference>
<organism evidence="14 15">
    <name type="scientific">Proteobacteria bacterium 228</name>
    <dbReference type="NCBI Taxonomy" id="2083153"/>
    <lineage>
        <taxon>Bacteria</taxon>
        <taxon>Pseudomonadati</taxon>
        <taxon>Pseudomonadota</taxon>
    </lineage>
</organism>
<dbReference type="GO" id="GO:0030313">
    <property type="term" value="C:cell envelope"/>
    <property type="evidence" value="ECO:0007669"/>
    <property type="project" value="UniProtKB-SubCell"/>
</dbReference>
<evidence type="ECO:0000256" key="2">
    <source>
        <dbReference type="ARBA" id="ARBA00009477"/>
    </source>
</evidence>
<dbReference type="Gene3D" id="6.10.140.1990">
    <property type="match status" value="1"/>
</dbReference>
<feature type="coiled-coil region" evidence="8">
    <location>
        <begin position="102"/>
        <end position="181"/>
    </location>
</feature>
<dbReference type="Gene3D" id="2.40.30.170">
    <property type="match status" value="1"/>
</dbReference>
<dbReference type="GO" id="GO:0015562">
    <property type="term" value="F:efflux transmembrane transporter activity"/>
    <property type="evidence" value="ECO:0007669"/>
    <property type="project" value="TreeGrafter"/>
</dbReference>
<dbReference type="Pfam" id="PF25944">
    <property type="entry name" value="Beta-barrel_RND"/>
    <property type="match status" value="1"/>
</dbReference>
<dbReference type="PANTHER" id="PTHR30469">
    <property type="entry name" value="MULTIDRUG RESISTANCE PROTEIN MDTA"/>
    <property type="match status" value="1"/>
</dbReference>
<feature type="compositionally biased region" description="Pro residues" evidence="9">
    <location>
        <begin position="395"/>
        <end position="405"/>
    </location>
</feature>
<evidence type="ECO:0000259" key="10">
    <source>
        <dbReference type="Pfam" id="PF25876"/>
    </source>
</evidence>
<dbReference type="GO" id="GO:1990961">
    <property type="term" value="P:xenobiotic detoxification by transmembrane export across the plasma membrane"/>
    <property type="evidence" value="ECO:0007669"/>
    <property type="project" value="InterPro"/>
</dbReference>
<evidence type="ECO:0000256" key="4">
    <source>
        <dbReference type="ARBA" id="ARBA00022475"/>
    </source>
</evidence>
<proteinExistence type="inferred from homology"/>
<sequence length="405" mass="43450">MQKKARRYVLSLALLLLIAAAGAWFFRDWFAPKPPVFVTVPVEKRDIQETVSSTGVLNAYKQVDVGAQVSGQLQSLKVSLGDAVKKGQLLAVIDPSVKENDLKDAEAELDNVQAQKRSKQAVLKQYELEYKRQQKMSRSDAAAQSDLESARASLDSTKADIEALDAQITQAKISVDTAKTNLSYTQILAPMDGVVVAVEADEGQTLVSTQSAPTILILANLDTMTVKAEISEADVIKVKPQKPVYFSVLGDPDTRYTAKLRSVDPAPESITDDDTSATTISSSATYYNGQFDVPNPEHKLRIFMTAQVSIVLGEAKEALAIPLSVLGDSKGQGRYEVRVLDHGHPEDRVIKTGLKDNIYVQVLDGLEQGDQVVVGDSLTAAKATASEDSHGGFGGPPPGGGGPRG</sequence>
<keyword evidence="7" id="KW-0472">Membrane</keyword>
<keyword evidence="5" id="KW-0997">Cell inner membrane</keyword>
<feature type="region of interest" description="Disordered" evidence="9">
    <location>
        <begin position="383"/>
        <end position="405"/>
    </location>
</feature>
<feature type="domain" description="Multidrug resistance protein MdtA-like beta-barrel" evidence="12">
    <location>
        <begin position="223"/>
        <end position="313"/>
    </location>
</feature>
<evidence type="ECO:0000256" key="8">
    <source>
        <dbReference type="SAM" id="Coils"/>
    </source>
</evidence>
<dbReference type="Pfam" id="PF25876">
    <property type="entry name" value="HH_MFP_RND"/>
    <property type="match status" value="1"/>
</dbReference>
<reference evidence="14 15" key="1">
    <citation type="submission" date="2018-02" db="EMBL/GenBank/DDBJ databases">
        <title>novel marine gammaproteobacteria from coastal saline agro ecosystem.</title>
        <authorList>
            <person name="Krishnan R."/>
            <person name="Ramesh Kumar N."/>
        </authorList>
    </citation>
    <scope>NUCLEOTIDE SEQUENCE [LARGE SCALE GENOMIC DNA]</scope>
    <source>
        <strain evidence="14 15">228</strain>
    </source>
</reference>
<dbReference type="InterPro" id="IPR058623">
    <property type="entry name" value="MacA"/>
</dbReference>
<dbReference type="SUPFAM" id="SSF111369">
    <property type="entry name" value="HlyD-like secretion proteins"/>
    <property type="match status" value="1"/>
</dbReference>
<keyword evidence="4" id="KW-1003">Cell membrane</keyword>
<comment type="subcellular location">
    <subcellularLocation>
        <location evidence="1">Cell membrane</location>
    </subcellularLocation>
</comment>
<dbReference type="GO" id="GO:1990281">
    <property type="term" value="C:efflux pump complex"/>
    <property type="evidence" value="ECO:0007669"/>
    <property type="project" value="TreeGrafter"/>
</dbReference>
<evidence type="ECO:0000259" key="12">
    <source>
        <dbReference type="Pfam" id="PF25944"/>
    </source>
</evidence>
<dbReference type="Pfam" id="PF25917">
    <property type="entry name" value="BSH_RND"/>
    <property type="match status" value="1"/>
</dbReference>
<dbReference type="PANTHER" id="PTHR30469:SF33">
    <property type="entry name" value="SLR1207 PROTEIN"/>
    <property type="match status" value="1"/>
</dbReference>
<dbReference type="GO" id="GO:0019898">
    <property type="term" value="C:extrinsic component of membrane"/>
    <property type="evidence" value="ECO:0007669"/>
    <property type="project" value="InterPro"/>
</dbReference>
<evidence type="ECO:0000256" key="3">
    <source>
        <dbReference type="ARBA" id="ARBA00022448"/>
    </source>
</evidence>
<dbReference type="Pfam" id="PF25967">
    <property type="entry name" value="RND-MFP_C"/>
    <property type="match status" value="1"/>
</dbReference>
<dbReference type="InterPro" id="IPR058625">
    <property type="entry name" value="MdtA-like_BSH"/>
</dbReference>
<dbReference type="AlphaFoldDB" id="A0A2S5KMY8"/>
<comment type="similarity">
    <text evidence="2">Belongs to the membrane fusion protein (MFP) (TC 8.A.1) family.</text>
</comment>
<evidence type="ECO:0000313" key="15">
    <source>
        <dbReference type="Proteomes" id="UP000238196"/>
    </source>
</evidence>
<feature type="domain" description="Multidrug resistance protein MdtA-like barrel-sandwich hybrid" evidence="11">
    <location>
        <begin position="62"/>
        <end position="217"/>
    </location>
</feature>
<evidence type="ECO:0000256" key="5">
    <source>
        <dbReference type="ARBA" id="ARBA00022519"/>
    </source>
</evidence>
<dbReference type="InterPro" id="IPR006143">
    <property type="entry name" value="RND_pump_MFP"/>
</dbReference>
<evidence type="ECO:0000256" key="9">
    <source>
        <dbReference type="SAM" id="MobiDB-lite"/>
    </source>
</evidence>
<feature type="domain" description="Multidrug resistance protein MdtA-like alpha-helical hairpin" evidence="10">
    <location>
        <begin position="109"/>
        <end position="185"/>
    </location>
</feature>
<dbReference type="OrthoDB" id="9784484at2"/>
<dbReference type="InterPro" id="IPR058626">
    <property type="entry name" value="MdtA-like_b-barrel"/>
</dbReference>
<evidence type="ECO:0000259" key="11">
    <source>
        <dbReference type="Pfam" id="PF25917"/>
    </source>
</evidence>
<name>A0A2S5KMY8_9PROT</name>
<accession>A0A2S5KMY8</accession>
<dbReference type="NCBIfam" id="TIGR01730">
    <property type="entry name" value="RND_mfp"/>
    <property type="match status" value="1"/>
</dbReference>
<dbReference type="EMBL" id="PRLP01000058">
    <property type="protein sequence ID" value="PPC75995.1"/>
    <property type="molecule type" value="Genomic_DNA"/>
</dbReference>
<dbReference type="NCBIfam" id="NF008606">
    <property type="entry name" value="PRK11578.1"/>
    <property type="match status" value="1"/>
</dbReference>
<protein>
    <submittedName>
        <fullName evidence="14">Macrolide transporter subunit MacA</fullName>
    </submittedName>
</protein>
<comment type="caution">
    <text evidence="14">The sequence shown here is derived from an EMBL/GenBank/DDBJ whole genome shotgun (WGS) entry which is preliminary data.</text>
</comment>
<dbReference type="InterPro" id="IPR058624">
    <property type="entry name" value="MdtA-like_HH"/>
</dbReference>